<feature type="signal peptide" evidence="1">
    <location>
        <begin position="1"/>
        <end position="21"/>
    </location>
</feature>
<proteinExistence type="predicted"/>
<keyword evidence="1" id="KW-0732">Signal</keyword>
<evidence type="ECO:0000313" key="3">
    <source>
        <dbReference type="Proteomes" id="UP000016933"/>
    </source>
</evidence>
<name>N1PQV8_DOTSN</name>
<dbReference type="AlphaFoldDB" id="N1PQV8"/>
<dbReference type="OrthoDB" id="3649718at2759"/>
<dbReference type="eggNOG" id="ENOG502T9JU">
    <property type="taxonomic scope" value="Eukaryota"/>
</dbReference>
<dbReference type="EMBL" id="KB446538">
    <property type="protein sequence ID" value="EME45772.1"/>
    <property type="molecule type" value="Genomic_DNA"/>
</dbReference>
<keyword evidence="3" id="KW-1185">Reference proteome</keyword>
<organism evidence="2 3">
    <name type="scientific">Dothistroma septosporum (strain NZE10 / CBS 128990)</name>
    <name type="common">Red band needle blight fungus</name>
    <name type="synonym">Mycosphaerella pini</name>
    <dbReference type="NCBI Taxonomy" id="675120"/>
    <lineage>
        <taxon>Eukaryota</taxon>
        <taxon>Fungi</taxon>
        <taxon>Dikarya</taxon>
        <taxon>Ascomycota</taxon>
        <taxon>Pezizomycotina</taxon>
        <taxon>Dothideomycetes</taxon>
        <taxon>Dothideomycetidae</taxon>
        <taxon>Mycosphaerellales</taxon>
        <taxon>Mycosphaerellaceae</taxon>
        <taxon>Dothistroma</taxon>
    </lineage>
</organism>
<reference evidence="2 3" key="2">
    <citation type="journal article" date="2012" name="PLoS Pathog.">
        <title>Diverse lifestyles and strategies of plant pathogenesis encoded in the genomes of eighteen Dothideomycetes fungi.</title>
        <authorList>
            <person name="Ohm R.A."/>
            <person name="Feau N."/>
            <person name="Henrissat B."/>
            <person name="Schoch C.L."/>
            <person name="Horwitz B.A."/>
            <person name="Barry K.W."/>
            <person name="Condon B.J."/>
            <person name="Copeland A.C."/>
            <person name="Dhillon B."/>
            <person name="Glaser F."/>
            <person name="Hesse C.N."/>
            <person name="Kosti I."/>
            <person name="LaButti K."/>
            <person name="Lindquist E.A."/>
            <person name="Lucas S."/>
            <person name="Salamov A.A."/>
            <person name="Bradshaw R.E."/>
            <person name="Ciuffetti L."/>
            <person name="Hamelin R.C."/>
            <person name="Kema G.H.J."/>
            <person name="Lawrence C."/>
            <person name="Scott J.A."/>
            <person name="Spatafora J.W."/>
            <person name="Turgeon B.G."/>
            <person name="de Wit P.J.G.M."/>
            <person name="Zhong S."/>
            <person name="Goodwin S.B."/>
            <person name="Grigoriev I.V."/>
        </authorList>
    </citation>
    <scope>NUCLEOTIDE SEQUENCE [LARGE SCALE GENOMIC DNA]</scope>
    <source>
        <strain evidence="3">NZE10 / CBS 128990</strain>
    </source>
</reference>
<feature type="chain" id="PRO_5004110063" evidence="1">
    <location>
        <begin position="22"/>
        <end position="53"/>
    </location>
</feature>
<accession>N1PQV8</accession>
<protein>
    <submittedName>
        <fullName evidence="2">Uncharacterized protein</fullName>
    </submittedName>
</protein>
<evidence type="ECO:0000313" key="2">
    <source>
        <dbReference type="EMBL" id="EME45772.1"/>
    </source>
</evidence>
<dbReference type="Proteomes" id="UP000016933">
    <property type="component" value="Unassembled WGS sequence"/>
</dbReference>
<evidence type="ECO:0000256" key="1">
    <source>
        <dbReference type="SAM" id="SignalP"/>
    </source>
</evidence>
<gene>
    <name evidence="2" type="ORF">DOTSEDRAFT_127546</name>
</gene>
<sequence length="53" mass="5572">MMGALVAQGLAVVLLADLGFATVTNQPTTVRSVAQSAGYWLDPPEFDKAHGKK</sequence>
<reference evidence="3" key="1">
    <citation type="journal article" date="2012" name="PLoS Genet.">
        <title>The genomes of the fungal plant pathogens Cladosporium fulvum and Dothistroma septosporum reveal adaptation to different hosts and lifestyles but also signatures of common ancestry.</title>
        <authorList>
            <person name="de Wit P.J.G.M."/>
            <person name="van der Burgt A."/>
            <person name="Oekmen B."/>
            <person name="Stergiopoulos I."/>
            <person name="Abd-Elsalam K.A."/>
            <person name="Aerts A.L."/>
            <person name="Bahkali A.H."/>
            <person name="Beenen H.G."/>
            <person name="Chettri P."/>
            <person name="Cox M.P."/>
            <person name="Datema E."/>
            <person name="de Vries R.P."/>
            <person name="Dhillon B."/>
            <person name="Ganley A.R."/>
            <person name="Griffiths S.A."/>
            <person name="Guo Y."/>
            <person name="Hamelin R.C."/>
            <person name="Henrissat B."/>
            <person name="Kabir M.S."/>
            <person name="Jashni M.K."/>
            <person name="Kema G."/>
            <person name="Klaubauf S."/>
            <person name="Lapidus A."/>
            <person name="Levasseur A."/>
            <person name="Lindquist E."/>
            <person name="Mehrabi R."/>
            <person name="Ohm R.A."/>
            <person name="Owen T.J."/>
            <person name="Salamov A."/>
            <person name="Schwelm A."/>
            <person name="Schijlen E."/>
            <person name="Sun H."/>
            <person name="van den Burg H.A."/>
            <person name="van Ham R.C.H.J."/>
            <person name="Zhang S."/>
            <person name="Goodwin S.B."/>
            <person name="Grigoriev I.V."/>
            <person name="Collemare J."/>
            <person name="Bradshaw R.E."/>
        </authorList>
    </citation>
    <scope>NUCLEOTIDE SEQUENCE [LARGE SCALE GENOMIC DNA]</scope>
    <source>
        <strain evidence="3">NZE10 / CBS 128990</strain>
    </source>
</reference>
<dbReference type="HOGENOM" id="CLU_3068652_0_0_1"/>